<name>A0AAD3TZZ8_9TREE</name>
<evidence type="ECO:0000313" key="2">
    <source>
        <dbReference type="EMBL" id="GMK59996.1"/>
    </source>
</evidence>
<feature type="domain" description="Phosphatidylinositol-specific phospholipase C X" evidence="1">
    <location>
        <begin position="132"/>
        <end position="265"/>
    </location>
</feature>
<keyword evidence="3" id="KW-1185">Reference proteome</keyword>
<evidence type="ECO:0000259" key="1">
    <source>
        <dbReference type="SMART" id="SM00148"/>
    </source>
</evidence>
<dbReference type="Gene3D" id="3.20.20.190">
    <property type="entry name" value="Phosphatidylinositol (PI) phosphodiesterase"/>
    <property type="match status" value="1"/>
</dbReference>
<dbReference type="SUPFAM" id="SSF51695">
    <property type="entry name" value="PLC-like phosphodiesterases"/>
    <property type="match status" value="1"/>
</dbReference>
<sequence>MSLKLSAHGVQVTSAVFHSVPEVGNEGAPPPAAAIPLPLTATSVGLSHLGPRGGLPQVELSISGSSGSGNVTVPLSAPPGDRSRGWAQLSCSAPNVLAYVLFGEAEAEDTVVMIAYPGTLEFMSLLPDEWSLGDVSLCGTHESSAQTGLFISKCQDRDVATQLADGVRVLDVRLRLGPTGELETYHGIRAQNSTLKVYLDAVDAFLAAHPRESIMLSIKEETPPDAPDFSRVVYDALKAYGTRFVFTEHVPRLGEIRGRAQVMTRFGRQENAPWPDGLGFHPSRWPDSVKEGFDCDCHGTPVRVSDWYALDSALDIPLKAEAVTTFLEPTTTCAPASQISIAFASAAKFPFATPQWVAKGVGAPTLGLGIHGVNARVVEWLLRQVVLGRRPRAIVMADFYEYTGSGEAGLGALLAALNYLEQ</sequence>
<dbReference type="Proteomes" id="UP001222932">
    <property type="component" value="Unassembled WGS sequence"/>
</dbReference>
<dbReference type="SMART" id="SM00148">
    <property type="entry name" value="PLCXc"/>
    <property type="match status" value="1"/>
</dbReference>
<dbReference type="InterPro" id="IPR051057">
    <property type="entry name" value="PI-PLC_domain"/>
</dbReference>
<dbReference type="GO" id="GO:0006629">
    <property type="term" value="P:lipid metabolic process"/>
    <property type="evidence" value="ECO:0007669"/>
    <property type="project" value="InterPro"/>
</dbReference>
<accession>A0AAD3TZZ8</accession>
<dbReference type="PANTHER" id="PTHR13593:SF113">
    <property type="entry name" value="SI:DKEY-266F7.9"/>
    <property type="match status" value="1"/>
</dbReference>
<dbReference type="GO" id="GO:0008081">
    <property type="term" value="F:phosphoric diester hydrolase activity"/>
    <property type="evidence" value="ECO:0007669"/>
    <property type="project" value="InterPro"/>
</dbReference>
<reference evidence="2" key="1">
    <citation type="journal article" date="2023" name="BMC Genomics">
        <title>Chromosome-level genome assemblies of Cutaneotrichosporon spp. (Trichosporonales, Basidiomycota) reveal imbalanced evolution between nucleotide sequences and chromosome synteny.</title>
        <authorList>
            <person name="Kobayashi Y."/>
            <person name="Kayamori A."/>
            <person name="Aoki K."/>
            <person name="Shiwa Y."/>
            <person name="Matsutani M."/>
            <person name="Fujita N."/>
            <person name="Sugita T."/>
            <person name="Iwasaki W."/>
            <person name="Tanaka N."/>
            <person name="Takashima M."/>
        </authorList>
    </citation>
    <scope>NUCLEOTIDE SEQUENCE</scope>
    <source>
        <strain evidence="2">HIS016</strain>
    </source>
</reference>
<dbReference type="PROSITE" id="PS50007">
    <property type="entry name" value="PIPLC_X_DOMAIN"/>
    <property type="match status" value="1"/>
</dbReference>
<comment type="caution">
    <text evidence="2">The sequence shown here is derived from an EMBL/GenBank/DDBJ whole genome shotgun (WGS) entry which is preliminary data.</text>
</comment>
<organism evidence="2 3">
    <name type="scientific">Cutaneotrichosporon spelunceum</name>
    <dbReference type="NCBI Taxonomy" id="1672016"/>
    <lineage>
        <taxon>Eukaryota</taxon>
        <taxon>Fungi</taxon>
        <taxon>Dikarya</taxon>
        <taxon>Basidiomycota</taxon>
        <taxon>Agaricomycotina</taxon>
        <taxon>Tremellomycetes</taxon>
        <taxon>Trichosporonales</taxon>
        <taxon>Trichosporonaceae</taxon>
        <taxon>Cutaneotrichosporon</taxon>
    </lineage>
</organism>
<dbReference type="InterPro" id="IPR000909">
    <property type="entry name" value="PLipase_C_PInositol-sp_X_dom"/>
</dbReference>
<dbReference type="EMBL" id="BTCM01000009">
    <property type="protein sequence ID" value="GMK59996.1"/>
    <property type="molecule type" value="Genomic_DNA"/>
</dbReference>
<dbReference type="InterPro" id="IPR017946">
    <property type="entry name" value="PLC-like_Pdiesterase_TIM-brl"/>
</dbReference>
<dbReference type="Pfam" id="PF00388">
    <property type="entry name" value="PI-PLC-X"/>
    <property type="match status" value="1"/>
</dbReference>
<proteinExistence type="predicted"/>
<evidence type="ECO:0000313" key="3">
    <source>
        <dbReference type="Proteomes" id="UP001222932"/>
    </source>
</evidence>
<dbReference type="AlphaFoldDB" id="A0AAD3TZZ8"/>
<protein>
    <recommendedName>
        <fullName evidence="1">Phosphatidylinositol-specific phospholipase C X domain-containing protein</fullName>
    </recommendedName>
</protein>
<gene>
    <name evidence="2" type="ORF">CspeluHIS016_0902130</name>
</gene>
<dbReference type="PANTHER" id="PTHR13593">
    <property type="match status" value="1"/>
</dbReference>
<reference evidence="2" key="2">
    <citation type="submission" date="2023-06" db="EMBL/GenBank/DDBJ databases">
        <authorList>
            <person name="Kobayashi Y."/>
            <person name="Kayamori A."/>
            <person name="Aoki K."/>
            <person name="Shiwa Y."/>
            <person name="Fujita N."/>
            <person name="Sugita T."/>
            <person name="Iwasaki W."/>
            <person name="Tanaka N."/>
            <person name="Takashima M."/>
        </authorList>
    </citation>
    <scope>NUCLEOTIDE SEQUENCE</scope>
    <source>
        <strain evidence="2">HIS016</strain>
    </source>
</reference>